<protein>
    <submittedName>
        <fullName evidence="2">Uncharacterized protein</fullName>
    </submittedName>
</protein>
<evidence type="ECO:0000313" key="3">
    <source>
        <dbReference type="Proteomes" id="UP000019462"/>
    </source>
</evidence>
<dbReference type="HOGENOM" id="CLU_1027202_0_0_1"/>
<evidence type="ECO:0000256" key="1">
    <source>
        <dbReference type="SAM" id="MobiDB-lite"/>
    </source>
</evidence>
<dbReference type="EMBL" id="AWNI01000004">
    <property type="protein sequence ID" value="ETS64747.1"/>
    <property type="molecule type" value="Genomic_DNA"/>
</dbReference>
<dbReference type="OrthoDB" id="10554917at2759"/>
<organism evidence="2 3">
    <name type="scientific">Moesziomyces aphidis</name>
    <name type="common">Pseudozyma aphidis</name>
    <dbReference type="NCBI Taxonomy" id="84754"/>
    <lineage>
        <taxon>Eukaryota</taxon>
        <taxon>Fungi</taxon>
        <taxon>Dikarya</taxon>
        <taxon>Basidiomycota</taxon>
        <taxon>Ustilaginomycotina</taxon>
        <taxon>Ustilaginomycetes</taxon>
        <taxon>Ustilaginales</taxon>
        <taxon>Ustilaginaceae</taxon>
        <taxon>Moesziomyces</taxon>
    </lineage>
</organism>
<gene>
    <name evidence="2" type="ORF">PaG_00703</name>
</gene>
<feature type="region of interest" description="Disordered" evidence="1">
    <location>
        <begin position="1"/>
        <end position="21"/>
    </location>
</feature>
<evidence type="ECO:0000313" key="2">
    <source>
        <dbReference type="EMBL" id="ETS64747.1"/>
    </source>
</evidence>
<dbReference type="AlphaFoldDB" id="W3VVC2"/>
<dbReference type="Proteomes" id="UP000019462">
    <property type="component" value="Unassembled WGS sequence"/>
</dbReference>
<sequence length="271" mass="29661">MTVGTTKAARREERGASPSNLGWDEGLAADFVTALAGWLPGGLARLGSTLRPHASQPTQARQPICTLHRVASTHSNRLASRDNRFATPNADFASRSFWRWTECRFAALRLSSAFRCSCLCPTLALLGIGGLISVKLRRVVVHAPSTALDTVHLYRTARACKAHQWKPLQPELAWQYRKVPTICTLHALFAKCGLGPIAIRQSPVRRRRPPPPPPPSFFRISLIPDRLFQVPDASIEACPNSPPLPPIRKRPSPSLVLPALAAESELLGRAS</sequence>
<name>W3VVC2_MOEAP</name>
<comment type="caution">
    <text evidence="2">The sequence shown here is derived from an EMBL/GenBank/DDBJ whole genome shotgun (WGS) entry which is preliminary data.</text>
</comment>
<keyword evidence="3" id="KW-1185">Reference proteome</keyword>
<reference evidence="2 3" key="1">
    <citation type="journal article" date="2014" name="Genome Announc.">
        <title>Genome sequence of the basidiomycetous fungus Pseudozyma aphidis DSM70725, an efficient producer of biosurfactant mannosylerythritol lipids.</title>
        <authorList>
            <person name="Lorenz S."/>
            <person name="Guenther M."/>
            <person name="Grumaz C."/>
            <person name="Rupp S."/>
            <person name="Zibek S."/>
            <person name="Sohn K."/>
        </authorList>
    </citation>
    <scope>NUCLEOTIDE SEQUENCE [LARGE SCALE GENOMIC DNA]</scope>
    <source>
        <strain evidence="3">ATCC 32657 / CBS 517.83 / DSM 70725 / JCM 10318 / NBRC 10182 / NRRL Y-7954 / St-0401</strain>
    </source>
</reference>
<accession>W3VVC2</accession>
<proteinExistence type="predicted"/>